<comment type="caution">
    <text evidence="1">The sequence shown here is derived from an EMBL/GenBank/DDBJ whole genome shotgun (WGS) entry which is preliminary data.</text>
</comment>
<dbReference type="AlphaFoldDB" id="A0A0F9MX94"/>
<sequence length="193" mass="21312">MACRARTDLTVDLLSEETLRADLVQRTSVVRGVMFNNTHRIRNYNWYTAGVLTGSMPSVNEMADYGTVAALAYYDEGMTFGEALQLGIKMMSAMAQSEGKGAVTRARRMLEDGHKYGVGSFPTVPTYQVLDQLIEGDEDAFDAGDVLASLPLEPKEVEALLLRAETYTLKEIDQRVGHGVLARARKKAKEAWS</sequence>
<dbReference type="EMBL" id="LAZR01009230">
    <property type="protein sequence ID" value="KKM73882.1"/>
    <property type="molecule type" value="Genomic_DNA"/>
</dbReference>
<name>A0A0F9MX94_9ZZZZ</name>
<protein>
    <submittedName>
        <fullName evidence="1">Uncharacterized protein</fullName>
    </submittedName>
</protein>
<reference evidence="1" key="1">
    <citation type="journal article" date="2015" name="Nature">
        <title>Complex archaea that bridge the gap between prokaryotes and eukaryotes.</title>
        <authorList>
            <person name="Spang A."/>
            <person name="Saw J.H."/>
            <person name="Jorgensen S.L."/>
            <person name="Zaremba-Niedzwiedzka K."/>
            <person name="Martijn J."/>
            <person name="Lind A.E."/>
            <person name="van Eijk R."/>
            <person name="Schleper C."/>
            <person name="Guy L."/>
            <person name="Ettema T.J."/>
        </authorList>
    </citation>
    <scope>NUCLEOTIDE SEQUENCE</scope>
</reference>
<gene>
    <name evidence="1" type="ORF">LCGC14_1405910</name>
</gene>
<evidence type="ECO:0000313" key="1">
    <source>
        <dbReference type="EMBL" id="KKM73882.1"/>
    </source>
</evidence>
<accession>A0A0F9MX94</accession>
<organism evidence="1">
    <name type="scientific">marine sediment metagenome</name>
    <dbReference type="NCBI Taxonomy" id="412755"/>
    <lineage>
        <taxon>unclassified sequences</taxon>
        <taxon>metagenomes</taxon>
        <taxon>ecological metagenomes</taxon>
    </lineage>
</organism>
<proteinExistence type="predicted"/>